<evidence type="ECO:0000313" key="1">
    <source>
        <dbReference type="EMBL" id="KAI4818399.1"/>
    </source>
</evidence>
<sequence>MDFAGLVENTDEPYCIDNEALSDICFCTLKLTTSTYGDLNHLVSATTCLRFPGQLNADLRKLAVNMVPFPVSISSCQASPPDQQGEPAVPRPHGARAHPAGVRRQKHDGRLRPTPWTLPDGGRRVPRPHVHEGSGRADAERAEQEQQILRGVDPKQREDGRLRHPAKRPQDGRHLDRQQHGHPGAVQTHLRAVHCHVPPA</sequence>
<gene>
    <name evidence="1" type="ORF">KUCAC02_011741</name>
</gene>
<organism evidence="1 2">
    <name type="scientific">Chaenocephalus aceratus</name>
    <name type="common">Blackfin icefish</name>
    <name type="synonym">Chaenichthys aceratus</name>
    <dbReference type="NCBI Taxonomy" id="36190"/>
    <lineage>
        <taxon>Eukaryota</taxon>
        <taxon>Metazoa</taxon>
        <taxon>Chordata</taxon>
        <taxon>Craniata</taxon>
        <taxon>Vertebrata</taxon>
        <taxon>Euteleostomi</taxon>
        <taxon>Actinopterygii</taxon>
        <taxon>Neopterygii</taxon>
        <taxon>Teleostei</taxon>
        <taxon>Neoteleostei</taxon>
        <taxon>Acanthomorphata</taxon>
        <taxon>Eupercaria</taxon>
        <taxon>Perciformes</taxon>
        <taxon>Notothenioidei</taxon>
        <taxon>Channichthyidae</taxon>
        <taxon>Chaenocephalus</taxon>
    </lineage>
</organism>
<comment type="caution">
    <text evidence="1">The sequence shown here is derived from an EMBL/GenBank/DDBJ whole genome shotgun (WGS) entry which is preliminary data.</text>
</comment>
<accession>A0ACB9WYH9</accession>
<name>A0ACB9WYH9_CHAAC</name>
<proteinExistence type="predicted"/>
<dbReference type="Proteomes" id="UP001057452">
    <property type="component" value="Chromosome 11"/>
</dbReference>
<protein>
    <submittedName>
        <fullName evidence="1">Uncharacterized protein</fullName>
    </submittedName>
</protein>
<dbReference type="EMBL" id="CM043795">
    <property type="protein sequence ID" value="KAI4818399.1"/>
    <property type="molecule type" value="Genomic_DNA"/>
</dbReference>
<reference evidence="1" key="1">
    <citation type="submission" date="2022-05" db="EMBL/GenBank/DDBJ databases">
        <title>Chromosome-level genome of Chaenocephalus aceratus.</title>
        <authorList>
            <person name="Park H."/>
        </authorList>
    </citation>
    <scope>NUCLEOTIDE SEQUENCE</scope>
    <source>
        <strain evidence="1">KU_202001</strain>
    </source>
</reference>
<keyword evidence="2" id="KW-1185">Reference proteome</keyword>
<evidence type="ECO:0000313" key="2">
    <source>
        <dbReference type="Proteomes" id="UP001057452"/>
    </source>
</evidence>